<dbReference type="PANTHER" id="PTHR45790:SF4">
    <property type="entry name" value="COBALT-PRECORRIN-4 C(11)-METHYLTRANSFERASE"/>
    <property type="match status" value="1"/>
</dbReference>
<dbReference type="Proteomes" id="UP000198688">
    <property type="component" value="Chromosome I"/>
</dbReference>
<comment type="pathway">
    <text evidence="1">Cofactor biosynthesis; adenosylcobalamin biosynthesis.</text>
</comment>
<dbReference type="SUPFAM" id="SSF53790">
    <property type="entry name" value="Tetrapyrrole methylase"/>
    <property type="match status" value="1"/>
</dbReference>
<feature type="region of interest" description="Disordered" evidence="8">
    <location>
        <begin position="238"/>
        <end position="269"/>
    </location>
</feature>
<dbReference type="InterPro" id="IPR014776">
    <property type="entry name" value="4pyrrole_Mease_sub2"/>
</dbReference>
<dbReference type="RefSeq" id="WP_092554207.1">
    <property type="nucleotide sequence ID" value="NZ_BOMJ01000024.1"/>
</dbReference>
<dbReference type="InterPro" id="IPR000878">
    <property type="entry name" value="4pyrrol_Mease"/>
</dbReference>
<feature type="compositionally biased region" description="Polar residues" evidence="8">
    <location>
        <begin position="260"/>
        <end position="269"/>
    </location>
</feature>
<dbReference type="Pfam" id="PF00590">
    <property type="entry name" value="TP_methylase"/>
    <property type="match status" value="1"/>
</dbReference>
<evidence type="ECO:0000256" key="5">
    <source>
        <dbReference type="ARBA" id="ARBA00022679"/>
    </source>
</evidence>
<feature type="domain" description="Tetrapyrrole methylase" evidence="9">
    <location>
        <begin position="2"/>
        <end position="208"/>
    </location>
</feature>
<dbReference type="InterPro" id="IPR003043">
    <property type="entry name" value="Uropor_MeTrfase_CS"/>
</dbReference>
<dbReference type="GO" id="GO:0032259">
    <property type="term" value="P:methylation"/>
    <property type="evidence" value="ECO:0007669"/>
    <property type="project" value="UniProtKB-KW"/>
</dbReference>
<evidence type="ECO:0000256" key="2">
    <source>
        <dbReference type="ARBA" id="ARBA00005879"/>
    </source>
</evidence>
<reference evidence="10 11" key="1">
    <citation type="submission" date="2016-10" db="EMBL/GenBank/DDBJ databases">
        <authorList>
            <person name="de Groot N.N."/>
        </authorList>
    </citation>
    <scope>NUCLEOTIDE SEQUENCE [LARGE SCALE GENOMIC DNA]</scope>
    <source>
        <strain evidence="10 11">DSM 43941</strain>
    </source>
</reference>
<dbReference type="NCBIfam" id="TIGR01465">
    <property type="entry name" value="cobM_cbiF"/>
    <property type="match status" value="1"/>
</dbReference>
<evidence type="ECO:0000256" key="6">
    <source>
        <dbReference type="ARBA" id="ARBA00022691"/>
    </source>
</evidence>
<dbReference type="AlphaFoldDB" id="A0A1H2D6H6"/>
<evidence type="ECO:0000256" key="4">
    <source>
        <dbReference type="ARBA" id="ARBA00022603"/>
    </source>
</evidence>
<dbReference type="OrthoDB" id="9815856at2"/>
<dbReference type="Gene3D" id="3.40.1010.10">
    <property type="entry name" value="Cobalt-precorrin-4 Transmethylase, Domain 1"/>
    <property type="match status" value="1"/>
</dbReference>
<evidence type="ECO:0000256" key="3">
    <source>
        <dbReference type="ARBA" id="ARBA00022573"/>
    </source>
</evidence>
<dbReference type="PANTHER" id="PTHR45790">
    <property type="entry name" value="SIROHEME SYNTHASE-RELATED"/>
    <property type="match status" value="1"/>
</dbReference>
<dbReference type="GO" id="GO:0046026">
    <property type="term" value="F:precorrin-4 C11-methyltransferase activity"/>
    <property type="evidence" value="ECO:0007669"/>
    <property type="project" value="InterPro"/>
</dbReference>
<name>A0A1H2D6H6_9ACTN</name>
<keyword evidence="4 7" id="KW-0489">Methyltransferase</keyword>
<dbReference type="GO" id="GO:0009236">
    <property type="term" value="P:cobalamin biosynthetic process"/>
    <property type="evidence" value="ECO:0007669"/>
    <property type="project" value="UniProtKB-UniPathway"/>
</dbReference>
<dbReference type="STRING" id="113562.SAMN04489716_8330"/>
<gene>
    <name evidence="10" type="ORF">SAMN04489716_8330</name>
</gene>
<dbReference type="PROSITE" id="PS00840">
    <property type="entry name" value="SUMT_2"/>
    <property type="match status" value="1"/>
</dbReference>
<comment type="similarity">
    <text evidence="2 7">Belongs to the precorrin methyltransferase family.</text>
</comment>
<keyword evidence="6" id="KW-0949">S-adenosyl-L-methionine</keyword>
<dbReference type="PROSITE" id="PS00839">
    <property type="entry name" value="SUMT_1"/>
    <property type="match status" value="1"/>
</dbReference>
<dbReference type="Gene3D" id="3.30.950.10">
    <property type="entry name" value="Methyltransferase, Cobalt-precorrin-4 Transmethylase, Domain 2"/>
    <property type="match status" value="1"/>
</dbReference>
<evidence type="ECO:0000259" key="9">
    <source>
        <dbReference type="Pfam" id="PF00590"/>
    </source>
</evidence>
<dbReference type="InterPro" id="IPR050161">
    <property type="entry name" value="Siro_Cobalamin_biosynth"/>
</dbReference>
<evidence type="ECO:0000256" key="8">
    <source>
        <dbReference type="SAM" id="MobiDB-lite"/>
    </source>
</evidence>
<dbReference type="InterPro" id="IPR035996">
    <property type="entry name" value="4pyrrol_Methylase_sf"/>
</dbReference>
<dbReference type="InterPro" id="IPR006362">
    <property type="entry name" value="Cbl_synth_CobM/CibF"/>
</dbReference>
<evidence type="ECO:0000256" key="1">
    <source>
        <dbReference type="ARBA" id="ARBA00004953"/>
    </source>
</evidence>
<organism evidence="10 11">
    <name type="scientific">Actinoplanes derwentensis</name>
    <dbReference type="NCBI Taxonomy" id="113562"/>
    <lineage>
        <taxon>Bacteria</taxon>
        <taxon>Bacillati</taxon>
        <taxon>Actinomycetota</taxon>
        <taxon>Actinomycetes</taxon>
        <taxon>Micromonosporales</taxon>
        <taxon>Micromonosporaceae</taxon>
        <taxon>Actinoplanes</taxon>
    </lineage>
</organism>
<dbReference type="EMBL" id="LT629758">
    <property type="protein sequence ID" value="SDT78341.1"/>
    <property type="molecule type" value="Genomic_DNA"/>
</dbReference>
<keyword evidence="3" id="KW-0169">Cobalamin biosynthesis</keyword>
<sequence>MTVHFIGAGPGAADLITLRGHRIIAASPVCLYAGSLVPAELLDACPPGARKIDTANLNLDEIITEMVTAHGLGRDVARLHSGDPSVFSAVAEQMRRLDAAGVPYDVTPGVPAFAAAAAALAREFTVPEVAQTVILTRTAERATAMPPGEDLATLGASRATMVLHLAVQRIEAVVGELVGNYGADCPVAVVARASRPDEVILRGTLADITAKVHQAGVRRTAVIVVGAALTAGQFPDSHLYSTTRHRSATRTPSPSPDLGFSSTADPGRS</sequence>
<keyword evidence="11" id="KW-1185">Reference proteome</keyword>
<dbReference type="UniPathway" id="UPA00148"/>
<keyword evidence="5 7" id="KW-0808">Transferase</keyword>
<proteinExistence type="inferred from homology"/>
<evidence type="ECO:0000256" key="7">
    <source>
        <dbReference type="RuleBase" id="RU003960"/>
    </source>
</evidence>
<evidence type="ECO:0000313" key="11">
    <source>
        <dbReference type="Proteomes" id="UP000198688"/>
    </source>
</evidence>
<protein>
    <submittedName>
        <fullName evidence="10">Precorrin-4/cobalt-precorrin-4 C11-methyltransferase</fullName>
    </submittedName>
</protein>
<dbReference type="CDD" id="cd11641">
    <property type="entry name" value="Precorrin-4_C11-MT"/>
    <property type="match status" value="1"/>
</dbReference>
<accession>A0A1H2D6H6</accession>
<dbReference type="InterPro" id="IPR014777">
    <property type="entry name" value="4pyrrole_Mease_sub1"/>
</dbReference>
<evidence type="ECO:0000313" key="10">
    <source>
        <dbReference type="EMBL" id="SDT78341.1"/>
    </source>
</evidence>